<sequence>MSPTIDDLRATLDQRGHDVDAGGVDVHARLSGVRHRVAAARRRRAAAVSTAAAVVLAGVLSVGVLTRGAPVDDGLVVAGQDVAEQVSLPLGEYAYQRSVDLDDMEDPNGVVRDRTVAEELLRRQVTLPRAGVDQAVALVASGLDGGTVTLRTLYGGPGLVRLTEDGTTPVASVGTGRTDLVLVLRDVPADAEVALVVYDRSDTRIDALYAPDGSAWFRDEVGGRTRLAGAFTPTEGRATASLTFTGALGSTLISDYCRSDVKGAYATVLVDGGLSSSGGCVGEAGDAFIGGVTFTSQDKVTEHTLEIRVTRGEDGPLLDASQVVAGVAGYAADPDDTVLSDGTRSGDDVDARIEVDGRAWVLEQVVELSGRDSLTADIDLTEEPDARYVDVTYARGRTTLKAVGSVSGRALSGRATHVASGGWMTGQMSGVLLQGERWQVTLARPQGALEEGGGALLVYAPVDE</sequence>
<accession>A0A9X2IFZ9</accession>
<dbReference type="AlphaFoldDB" id="A0A9X2IFZ9"/>
<protein>
    <submittedName>
        <fullName evidence="2">Uncharacterized protein</fullName>
    </submittedName>
</protein>
<organism evidence="2 3">
    <name type="scientific">Nocardioides bruguierae</name>
    <dbReference type="NCBI Taxonomy" id="2945102"/>
    <lineage>
        <taxon>Bacteria</taxon>
        <taxon>Bacillati</taxon>
        <taxon>Actinomycetota</taxon>
        <taxon>Actinomycetes</taxon>
        <taxon>Propionibacteriales</taxon>
        <taxon>Nocardioidaceae</taxon>
        <taxon>Nocardioides</taxon>
    </lineage>
</organism>
<evidence type="ECO:0000313" key="3">
    <source>
        <dbReference type="Proteomes" id="UP001139485"/>
    </source>
</evidence>
<keyword evidence="1" id="KW-0812">Transmembrane</keyword>
<dbReference type="EMBL" id="JAMOIL010000009">
    <property type="protein sequence ID" value="MCM0620275.1"/>
    <property type="molecule type" value="Genomic_DNA"/>
</dbReference>
<proteinExistence type="predicted"/>
<gene>
    <name evidence="2" type="ORF">M8330_08195</name>
</gene>
<feature type="transmembrane region" description="Helical" evidence="1">
    <location>
        <begin position="45"/>
        <end position="65"/>
    </location>
</feature>
<dbReference type="Proteomes" id="UP001139485">
    <property type="component" value="Unassembled WGS sequence"/>
</dbReference>
<evidence type="ECO:0000256" key="1">
    <source>
        <dbReference type="SAM" id="Phobius"/>
    </source>
</evidence>
<keyword evidence="1" id="KW-0472">Membrane</keyword>
<comment type="caution">
    <text evidence="2">The sequence shown here is derived from an EMBL/GenBank/DDBJ whole genome shotgun (WGS) entry which is preliminary data.</text>
</comment>
<name>A0A9X2IFZ9_9ACTN</name>
<keyword evidence="3" id="KW-1185">Reference proteome</keyword>
<keyword evidence="1" id="KW-1133">Transmembrane helix</keyword>
<reference evidence="2" key="1">
    <citation type="submission" date="2022-05" db="EMBL/GenBank/DDBJ databases">
        <authorList>
            <person name="Tuo L."/>
        </authorList>
    </citation>
    <scope>NUCLEOTIDE SEQUENCE</scope>
    <source>
        <strain evidence="2">BSK12Z-4</strain>
    </source>
</reference>
<evidence type="ECO:0000313" key="2">
    <source>
        <dbReference type="EMBL" id="MCM0620275.1"/>
    </source>
</evidence>
<dbReference type="RefSeq" id="WP_250826943.1">
    <property type="nucleotide sequence ID" value="NZ_JAMOIL010000009.1"/>
</dbReference>